<proteinExistence type="inferred from homology"/>
<dbReference type="Gene3D" id="3.20.20.300">
    <property type="entry name" value="Glycoside hydrolase, family 3, N-terminal domain"/>
    <property type="match status" value="1"/>
</dbReference>
<dbReference type="InterPro" id="IPR058094">
    <property type="entry name" value="Ig-like_OmpL47-like"/>
</dbReference>
<protein>
    <submittedName>
        <fullName evidence="7">Beta-glucosidase</fullName>
    </submittedName>
</protein>
<evidence type="ECO:0000256" key="4">
    <source>
        <dbReference type="RuleBase" id="RU361161"/>
    </source>
</evidence>
<keyword evidence="3" id="KW-0119">Carbohydrate metabolism</keyword>
<evidence type="ECO:0000256" key="5">
    <source>
        <dbReference type="SAM" id="SignalP"/>
    </source>
</evidence>
<comment type="similarity">
    <text evidence="1 4">Belongs to the glycosyl hydrolase 3 family.</text>
</comment>
<evidence type="ECO:0000313" key="7">
    <source>
        <dbReference type="EMBL" id="PJI84825.1"/>
    </source>
</evidence>
<feature type="chain" id="PRO_5014831791" evidence="5">
    <location>
        <begin position="31"/>
        <end position="1303"/>
    </location>
</feature>
<dbReference type="Gene3D" id="3.40.50.1700">
    <property type="entry name" value="Glycoside hydrolase family 3 C-terminal domain"/>
    <property type="match status" value="1"/>
</dbReference>
<dbReference type="GO" id="GO:0005975">
    <property type="term" value="P:carbohydrate metabolic process"/>
    <property type="evidence" value="ECO:0007669"/>
    <property type="project" value="InterPro"/>
</dbReference>
<organism evidence="7 8">
    <name type="scientific">Luteimicrobium subarcticum</name>
    <dbReference type="NCBI Taxonomy" id="620910"/>
    <lineage>
        <taxon>Bacteria</taxon>
        <taxon>Bacillati</taxon>
        <taxon>Actinomycetota</taxon>
        <taxon>Actinomycetes</taxon>
        <taxon>Micrococcales</taxon>
        <taxon>Luteimicrobium</taxon>
    </lineage>
</organism>
<dbReference type="PANTHER" id="PTHR42715:SF10">
    <property type="entry name" value="BETA-GLUCOSIDASE"/>
    <property type="match status" value="1"/>
</dbReference>
<dbReference type="NCBIfam" id="NF047446">
    <property type="entry name" value="barrel_OmpL47"/>
    <property type="match status" value="1"/>
</dbReference>
<dbReference type="Gene3D" id="2.60.40.2700">
    <property type="match status" value="1"/>
</dbReference>
<dbReference type="SUPFAM" id="SSF51445">
    <property type="entry name" value="(Trans)glycosidases"/>
    <property type="match status" value="1"/>
</dbReference>
<evidence type="ECO:0000313" key="8">
    <source>
        <dbReference type="Proteomes" id="UP000231586"/>
    </source>
</evidence>
<dbReference type="EMBL" id="PGTZ01000013">
    <property type="protein sequence ID" value="PJI84825.1"/>
    <property type="molecule type" value="Genomic_DNA"/>
</dbReference>
<dbReference type="Proteomes" id="UP000231586">
    <property type="component" value="Unassembled WGS sequence"/>
</dbReference>
<keyword evidence="2 4" id="KW-0378">Hydrolase</keyword>
<dbReference type="InterPro" id="IPR019800">
    <property type="entry name" value="Glyco_hydro_3_AS"/>
</dbReference>
<sequence>MHLSPSARGACRAVLPLTIAGALVASGALAAGAATTNPNPSSLELSNSQLSKQAATEGMVLLQNNDDALPLAKSSNVALFGVGAYATVKGGTGSGAVNNRSNVNVRQGLENDGFTVTTSDGYWSAMTSAYDTKYPAGSGGGGAFGGGVDYSSVEQVLSSTSVQPSAPTDTALYVIARNSGEGADRKSGQGDYTLTDTEYNDIQLIGQTYQHVVVLINSGGIVDTSFFTAINKGANDPDGNRPLDGLLLMSQAGQQGGNALAEVLDGTVTPSGKLTDTWASKYSYYPASSTFAANDGNSTQENYSEGVYVGYRYFDSFYKTLNASSPDSVVNYPFGYGLSYTNFSIEPQSVTADMDHVTVKAKVTNVGKTYSGKEVVETYFSAPQTGLDKPYQELAGYAKTDDLAPGASQTVTITYDTTEMSSYDESKAAYVMDAGDYVVRVGDSSRNTHVAAKISLASDLVTEQDHDEFQDQKLDAVLTSDPTSFYTYDGEAAEIAAARTVTLSTAGFVPVQAASEYQQDVTVDSSSPYYAIDGDKISSITAHTDAAQTNWEGTGAPYAAKTGETVEHVTTSPSNTLFDVAKGTVTMDQFVAGLSVTQLANIVEGASAKGSTASAVGAAGYTTAKYEKLGIPGLTLSDGPAGLRLTQQIATTPATYQYATAFPVGTMLAQTWNHDLVEQVGEAIGKEMRELGVSLWLAPGMNIHRDPLNGRNFEYYSEDPLVSGLTAAATTEGVQSIPGEGVTIKHFAGNNQETSRSGGNITVDERGFREIELKGFEIAVKSAQPMSVMSSYNRIEGTYAAQDYDTLTNILRGEWGYEGTVMSDWGGSHDATATMYAGNDLIEPGNAPQNIINAIIKQSPTIDVNGMPVYNKTVTTTRTSYTWSFNGITPSATGTQSFATTVDGSTDLSQVPASGTTTVDVINNQTFAANAKFTSVDDAYKQAVASQTNLTTAQKAGVVISDIQYQTAGDTTSPVVSYKVTVRGEYPTTGFPMRLGDLQRSASRVLNTAMQSPQFQQLASLKGVKGVTVKPYDDQFTDLKSYVGVTKGKVVAPVTGQAPKITVAPTTTSATGWYKGTVNVAVTLDDPDTQTAYVSIDGGETVRYTAPVTVTGEGEHQVEVFAQADGGAVSSTSLTVKIDDTKPTVKATSTAGGKLTLKATDALSGVRSVQYSLDNGKTWKTYTTTVTVTTGAPKAVVFRATDQAGNVSATGKATVAGVQTLSTPTIKGTVATKHTVTASVAKHTSGAKLSYQWSLNGKAVKGATKSSYTIPASAKGKRLTVTVTATKTGWTTVSTTSASKTVR</sequence>
<dbReference type="PROSITE" id="PS00775">
    <property type="entry name" value="GLYCOSYL_HYDROL_F3"/>
    <property type="match status" value="1"/>
</dbReference>
<dbReference type="InterPro" id="IPR013783">
    <property type="entry name" value="Ig-like_fold"/>
</dbReference>
<dbReference type="InterPro" id="IPR001764">
    <property type="entry name" value="Glyco_hydro_3_N"/>
</dbReference>
<evidence type="ECO:0000256" key="2">
    <source>
        <dbReference type="ARBA" id="ARBA00022801"/>
    </source>
</evidence>
<evidence type="ECO:0000256" key="1">
    <source>
        <dbReference type="ARBA" id="ARBA00005336"/>
    </source>
</evidence>
<dbReference type="PRINTS" id="PR00133">
    <property type="entry name" value="GLHYDRLASE3"/>
</dbReference>
<feature type="domain" description="Fibronectin type III-like" evidence="6">
    <location>
        <begin position="374"/>
        <end position="445"/>
    </location>
</feature>
<dbReference type="InterPro" id="IPR036881">
    <property type="entry name" value="Glyco_hydro_3_C_sf"/>
</dbReference>
<dbReference type="InterPro" id="IPR017853">
    <property type="entry name" value="GH"/>
</dbReference>
<keyword evidence="4" id="KW-0326">Glycosidase</keyword>
<feature type="signal peptide" evidence="5">
    <location>
        <begin position="1"/>
        <end position="30"/>
    </location>
</feature>
<dbReference type="InterPro" id="IPR036278">
    <property type="entry name" value="Sialidase_sf"/>
</dbReference>
<comment type="caution">
    <text evidence="7">The sequence shown here is derived from an EMBL/GenBank/DDBJ whole genome shotgun (WGS) entry which is preliminary data.</text>
</comment>
<reference evidence="7 8" key="1">
    <citation type="submission" date="2017-11" db="EMBL/GenBank/DDBJ databases">
        <title>Genomic Encyclopedia of Archaeal and Bacterial Type Strains, Phase II (KMG-II): From Individual Species to Whole Genera.</title>
        <authorList>
            <person name="Goeker M."/>
        </authorList>
    </citation>
    <scope>NUCLEOTIDE SEQUENCE [LARGE SCALE GENOMIC DNA]</scope>
    <source>
        <strain evidence="7 8">DSM 22413</strain>
    </source>
</reference>
<gene>
    <name evidence="7" type="ORF">CLV34_3070</name>
</gene>
<dbReference type="SUPFAM" id="SSF52279">
    <property type="entry name" value="Beta-D-glucan exohydrolase, C-terminal domain"/>
    <property type="match status" value="1"/>
</dbReference>
<evidence type="ECO:0000256" key="3">
    <source>
        <dbReference type="ARBA" id="ARBA00023277"/>
    </source>
</evidence>
<dbReference type="SMART" id="SM01217">
    <property type="entry name" value="Fn3_like"/>
    <property type="match status" value="1"/>
</dbReference>
<dbReference type="SUPFAM" id="SSF50939">
    <property type="entry name" value="Sialidases"/>
    <property type="match status" value="1"/>
</dbReference>
<dbReference type="Pfam" id="PF14310">
    <property type="entry name" value="Fn3-like"/>
    <property type="match status" value="1"/>
</dbReference>
<dbReference type="InterPro" id="IPR050288">
    <property type="entry name" value="Cellulose_deg_GH3"/>
</dbReference>
<dbReference type="Pfam" id="PF00933">
    <property type="entry name" value="Glyco_hydro_3"/>
    <property type="match status" value="1"/>
</dbReference>
<dbReference type="InterPro" id="IPR002772">
    <property type="entry name" value="Glyco_hydro_3_C"/>
</dbReference>
<dbReference type="InterPro" id="IPR026891">
    <property type="entry name" value="Fn3-like"/>
</dbReference>
<dbReference type="GO" id="GO:0004553">
    <property type="term" value="F:hydrolase activity, hydrolyzing O-glycosyl compounds"/>
    <property type="evidence" value="ECO:0007669"/>
    <property type="project" value="InterPro"/>
</dbReference>
<evidence type="ECO:0000259" key="6">
    <source>
        <dbReference type="SMART" id="SM01217"/>
    </source>
</evidence>
<dbReference type="Gene3D" id="2.60.40.10">
    <property type="entry name" value="Immunoglobulins"/>
    <property type="match status" value="2"/>
</dbReference>
<dbReference type="PANTHER" id="PTHR42715">
    <property type="entry name" value="BETA-GLUCOSIDASE"/>
    <property type="match status" value="1"/>
</dbReference>
<accession>A0A2M8W1N0</accession>
<keyword evidence="8" id="KW-1185">Reference proteome</keyword>
<dbReference type="Pfam" id="PF01915">
    <property type="entry name" value="Glyco_hydro_3_C"/>
    <property type="match status" value="1"/>
</dbReference>
<name>A0A2M8W1N0_9MICO</name>
<dbReference type="InterPro" id="IPR036962">
    <property type="entry name" value="Glyco_hydro_3_N_sf"/>
</dbReference>
<keyword evidence="5" id="KW-0732">Signal</keyword>